<organism evidence="1 2">
    <name type="scientific">Cetraspora pellucida</name>
    <dbReference type="NCBI Taxonomy" id="1433469"/>
    <lineage>
        <taxon>Eukaryota</taxon>
        <taxon>Fungi</taxon>
        <taxon>Fungi incertae sedis</taxon>
        <taxon>Mucoromycota</taxon>
        <taxon>Glomeromycotina</taxon>
        <taxon>Glomeromycetes</taxon>
        <taxon>Diversisporales</taxon>
        <taxon>Gigasporaceae</taxon>
        <taxon>Cetraspora</taxon>
    </lineage>
</organism>
<evidence type="ECO:0000313" key="1">
    <source>
        <dbReference type="EMBL" id="CAG8478310.1"/>
    </source>
</evidence>
<protein>
    <submittedName>
        <fullName evidence="1">11818_t:CDS:1</fullName>
    </submittedName>
</protein>
<sequence>MMVAASSPNETLAQKHISIGVTDSNVERKSEKYSQSVERRHSPPTNVIEPLINDSSSKVSTGRSFTTSIPQSPTKRRPISTGALADEQNDKPPQRSATTAGKSKRPLPMISSDNDSQEEASGRNRKSGMIKRRNTYSSESQSVEIVLDKETQKWAENVKRRLSKRRTREKGKGDDEEGPMIGTRIGEGHVNYVLMYNMLTGIRVGVSRCNAKIERELTDVDFRAAHKLAFDITGNELTPSAKYDFKFKDYAPWVFRRLREFFHIDAADYLVSLTSKYILSELNSPGKSGSFFYYSRDYRFIIKTIHHTEHKFLRKILKQYYEHVKANPDTLLSRFYGLHRVKLPRGPKIHFVVMNNIFPPHRDIHEIYDLKGSTVGRETKVNSHNPRAVLKDLNWINSEQHLELGPAKRTIFVEQLEKDVNLLQKLNIMDYSLLVGLHDTSRGNRDNIREDFFVFQPDTKKIERTPSSHKRESKASKLRKAVGEADPVKLGPSTTKLVLNNERRNCIFYADDGGFAGTDEQNRPTNYIYYLGVIDILTPYNAVKKFEHAFKSVNHDKQQQRRSSFAQLVDAEDKQLYYRCCACSYKHFAEKDECLVRFREVKPPSNYLKETLEMIKSDPTLTRCIVDCMTCQTRAVAVEVHKRISTKMNLIYVCEECKTIQRPSRLIKAMISNKDVFESMENIDENIDLEQETDLVSQDQEENTAGWDDNYAFVRRNEQQNLPRALSKLDKAL</sequence>
<proteinExistence type="predicted"/>
<dbReference type="Proteomes" id="UP000789366">
    <property type="component" value="Unassembled WGS sequence"/>
</dbReference>
<comment type="caution">
    <text evidence="1">The sequence shown here is derived from an EMBL/GenBank/DDBJ whole genome shotgun (WGS) entry which is preliminary data.</text>
</comment>
<reference evidence="1" key="1">
    <citation type="submission" date="2021-06" db="EMBL/GenBank/DDBJ databases">
        <authorList>
            <person name="Kallberg Y."/>
            <person name="Tangrot J."/>
            <person name="Rosling A."/>
        </authorList>
    </citation>
    <scope>NUCLEOTIDE SEQUENCE</scope>
    <source>
        <strain evidence="1">28 12/20/2015</strain>
    </source>
</reference>
<evidence type="ECO:0000313" key="2">
    <source>
        <dbReference type="Proteomes" id="UP000789366"/>
    </source>
</evidence>
<dbReference type="EMBL" id="CAJVPW010001223">
    <property type="protein sequence ID" value="CAG8478310.1"/>
    <property type="molecule type" value="Genomic_DNA"/>
</dbReference>
<name>A0ACA9KKE3_9GLOM</name>
<gene>
    <name evidence="1" type="ORF">SPELUC_LOCUS2012</name>
</gene>
<accession>A0ACA9KKE3</accession>
<keyword evidence="2" id="KW-1185">Reference proteome</keyword>